<comment type="caution">
    <text evidence="1">The sequence shown here is derived from an EMBL/GenBank/DDBJ whole genome shotgun (WGS) entry which is preliminary data.</text>
</comment>
<accession>A0A917L6M4</accession>
<reference evidence="1" key="2">
    <citation type="submission" date="2020-09" db="EMBL/GenBank/DDBJ databases">
        <authorList>
            <person name="Sun Q."/>
            <person name="Ohkuma M."/>
        </authorList>
    </citation>
    <scope>NUCLEOTIDE SEQUENCE</scope>
    <source>
        <strain evidence="1">JCM 3086</strain>
    </source>
</reference>
<gene>
    <name evidence="1" type="ORF">GCM10010121_066360</name>
</gene>
<evidence type="ECO:0000313" key="2">
    <source>
        <dbReference type="Proteomes" id="UP000657574"/>
    </source>
</evidence>
<name>A0A917L6M4_9ACTN</name>
<dbReference type="Gene3D" id="3.40.220.10">
    <property type="entry name" value="Leucine Aminopeptidase, subunit E, domain 1"/>
    <property type="match status" value="1"/>
</dbReference>
<evidence type="ECO:0008006" key="3">
    <source>
        <dbReference type="Google" id="ProtNLM"/>
    </source>
</evidence>
<protein>
    <recommendedName>
        <fullName evidence="3">Macro domain-containing protein</fullName>
    </recommendedName>
</protein>
<dbReference type="InterPro" id="IPR043472">
    <property type="entry name" value="Macro_dom-like"/>
</dbReference>
<reference evidence="1" key="1">
    <citation type="journal article" date="2014" name="Int. J. Syst. Evol. Microbiol.">
        <title>Complete genome sequence of Corynebacterium casei LMG S-19264T (=DSM 44701T), isolated from a smear-ripened cheese.</title>
        <authorList>
            <consortium name="US DOE Joint Genome Institute (JGI-PGF)"/>
            <person name="Walter F."/>
            <person name="Albersmeier A."/>
            <person name="Kalinowski J."/>
            <person name="Ruckert C."/>
        </authorList>
    </citation>
    <scope>NUCLEOTIDE SEQUENCE</scope>
    <source>
        <strain evidence="1">JCM 3086</strain>
    </source>
</reference>
<proteinExistence type="predicted"/>
<dbReference type="AlphaFoldDB" id="A0A917L6M4"/>
<evidence type="ECO:0000313" key="1">
    <source>
        <dbReference type="EMBL" id="GGJ45802.1"/>
    </source>
</evidence>
<sequence>MSEIKYVRGDATVPSGKGVKAIAHVCNDVGGWGKGFVLALSRRWPPGTAAARATTSAWARSNWSGSSGTCGWPT</sequence>
<dbReference type="EMBL" id="BMQA01000031">
    <property type="protein sequence ID" value="GGJ45802.1"/>
    <property type="molecule type" value="Genomic_DNA"/>
</dbReference>
<dbReference type="Proteomes" id="UP000657574">
    <property type="component" value="Unassembled WGS sequence"/>
</dbReference>
<keyword evidence="2" id="KW-1185">Reference proteome</keyword>
<dbReference type="SUPFAM" id="SSF52949">
    <property type="entry name" value="Macro domain-like"/>
    <property type="match status" value="1"/>
</dbReference>
<organism evidence="1 2">
    <name type="scientific">Streptomyces brasiliensis</name>
    <dbReference type="NCBI Taxonomy" id="1954"/>
    <lineage>
        <taxon>Bacteria</taxon>
        <taxon>Bacillati</taxon>
        <taxon>Actinomycetota</taxon>
        <taxon>Actinomycetes</taxon>
        <taxon>Kitasatosporales</taxon>
        <taxon>Streptomycetaceae</taxon>
        <taxon>Streptomyces</taxon>
    </lineage>
</organism>